<sequence length="69" mass="6835">MLLLSLLTAIAAGILLRAATHSTPLAVLTGGTAFAGARAFVDRLISQSDSLQATLTSTTGSAACSTTQG</sequence>
<dbReference type="EMBL" id="AYXG01000129">
    <property type="protein sequence ID" value="EWC61143.1"/>
    <property type="molecule type" value="Genomic_DNA"/>
</dbReference>
<keyword evidence="2" id="KW-1185">Reference proteome</keyword>
<comment type="caution">
    <text evidence="1">The sequence shown here is derived from an EMBL/GenBank/DDBJ whole genome shotgun (WGS) entry which is preliminary data.</text>
</comment>
<dbReference type="Proteomes" id="UP000019277">
    <property type="component" value="Unassembled WGS sequence"/>
</dbReference>
<evidence type="ECO:0000313" key="2">
    <source>
        <dbReference type="Proteomes" id="UP000019277"/>
    </source>
</evidence>
<accession>W7ILC4</accession>
<protein>
    <submittedName>
        <fullName evidence="1">Uncharacterized protein</fullName>
    </submittedName>
</protein>
<name>W7ILC4_9PSEU</name>
<dbReference type="AlphaFoldDB" id="W7ILC4"/>
<organism evidence="1 2">
    <name type="scientific">Actinokineospora spheciospongiae</name>
    <dbReference type="NCBI Taxonomy" id="909613"/>
    <lineage>
        <taxon>Bacteria</taxon>
        <taxon>Bacillati</taxon>
        <taxon>Actinomycetota</taxon>
        <taxon>Actinomycetes</taxon>
        <taxon>Pseudonocardiales</taxon>
        <taxon>Pseudonocardiaceae</taxon>
        <taxon>Actinokineospora</taxon>
    </lineage>
</organism>
<proteinExistence type="predicted"/>
<gene>
    <name evidence="1" type="ORF">UO65_3563</name>
</gene>
<evidence type="ECO:0000313" key="1">
    <source>
        <dbReference type="EMBL" id="EWC61143.1"/>
    </source>
</evidence>
<reference evidence="1 2" key="1">
    <citation type="journal article" date="2014" name="Genome Announc.">
        <title>Draft Genome Sequence of the Antitrypanosomally Active Sponge-Associated Bacterium Actinokineospora sp. Strain EG49.</title>
        <authorList>
            <person name="Harjes J."/>
            <person name="Ryu T."/>
            <person name="Abdelmohsen U.R."/>
            <person name="Moitinho-Silva L."/>
            <person name="Horn H."/>
            <person name="Ravasi T."/>
            <person name="Hentschel U."/>
        </authorList>
    </citation>
    <scope>NUCLEOTIDE SEQUENCE [LARGE SCALE GENOMIC DNA]</scope>
    <source>
        <strain evidence="1 2">EG49</strain>
    </source>
</reference>